<evidence type="ECO:0000256" key="1">
    <source>
        <dbReference type="SAM" id="SignalP"/>
    </source>
</evidence>
<organism evidence="2">
    <name type="scientific">Anopheles braziliensis</name>
    <dbReference type="NCBI Taxonomy" id="58242"/>
    <lineage>
        <taxon>Eukaryota</taxon>
        <taxon>Metazoa</taxon>
        <taxon>Ecdysozoa</taxon>
        <taxon>Arthropoda</taxon>
        <taxon>Hexapoda</taxon>
        <taxon>Insecta</taxon>
        <taxon>Pterygota</taxon>
        <taxon>Neoptera</taxon>
        <taxon>Endopterygota</taxon>
        <taxon>Diptera</taxon>
        <taxon>Nematocera</taxon>
        <taxon>Culicoidea</taxon>
        <taxon>Culicidae</taxon>
        <taxon>Anophelinae</taxon>
        <taxon>Anopheles</taxon>
    </lineage>
</organism>
<accession>A0A2M3ZRD6</accession>
<dbReference type="EMBL" id="GGFM01010348">
    <property type="protein sequence ID" value="MBW31099.1"/>
    <property type="molecule type" value="Transcribed_RNA"/>
</dbReference>
<protein>
    <submittedName>
        <fullName evidence="2">Putative secreted peptide</fullName>
    </submittedName>
</protein>
<keyword evidence="1" id="KW-0732">Signal</keyword>
<feature type="chain" id="PRO_5014817983" evidence="1">
    <location>
        <begin position="20"/>
        <end position="77"/>
    </location>
</feature>
<proteinExistence type="predicted"/>
<feature type="signal peptide" evidence="1">
    <location>
        <begin position="1"/>
        <end position="19"/>
    </location>
</feature>
<evidence type="ECO:0000313" key="2">
    <source>
        <dbReference type="EMBL" id="MBW31099.1"/>
    </source>
</evidence>
<sequence length="77" mass="8205">MLFSLASVSNISSWALFNASSICTCCCCSRTSCCAVRFISDCRICSLRACCCLVSASNCAVSWALRLFCTIGMLAPP</sequence>
<name>A0A2M3ZRD6_9DIPT</name>
<dbReference type="AlphaFoldDB" id="A0A2M3ZRD6"/>
<reference evidence="2" key="1">
    <citation type="submission" date="2018-01" db="EMBL/GenBank/DDBJ databases">
        <title>An insight into the sialome of Amazonian anophelines.</title>
        <authorList>
            <person name="Ribeiro J.M."/>
            <person name="Scarpassa V."/>
            <person name="Calvo E."/>
        </authorList>
    </citation>
    <scope>NUCLEOTIDE SEQUENCE</scope>
    <source>
        <tissue evidence="2">Salivary glands</tissue>
    </source>
</reference>